<dbReference type="Gene3D" id="3.10.350.10">
    <property type="entry name" value="LysM domain"/>
    <property type="match status" value="1"/>
</dbReference>
<dbReference type="SMART" id="SM00257">
    <property type="entry name" value="LysM"/>
    <property type="match status" value="1"/>
</dbReference>
<keyword evidence="1" id="KW-0732">Signal</keyword>
<evidence type="ECO:0000313" key="3">
    <source>
        <dbReference type="EMBL" id="KAF5850373.1"/>
    </source>
</evidence>
<dbReference type="InterPro" id="IPR018392">
    <property type="entry name" value="LysM"/>
</dbReference>
<protein>
    <recommendedName>
        <fullName evidence="2">LysM domain-containing protein</fullName>
    </recommendedName>
</protein>
<gene>
    <name evidence="3" type="ORF">GGP41_002655</name>
</gene>
<dbReference type="InterPro" id="IPR036779">
    <property type="entry name" value="LysM_dom_sf"/>
</dbReference>
<evidence type="ECO:0000313" key="4">
    <source>
        <dbReference type="Proteomes" id="UP000624244"/>
    </source>
</evidence>
<dbReference type="Pfam" id="PF01476">
    <property type="entry name" value="LysM"/>
    <property type="match status" value="1"/>
</dbReference>
<sequence>MRIDVVFVLTSLLGMTDALRRSCRYNPQNWGEGWYYTASGDTLNTVAADFCVSPNVVAQWSGRHDDFNARLPSGINLRLPCRSRRRDCRRNSPNRDGAYVIVSGDTLNSIAGDFCTTANTLAAKNSHLIKNKDSIRTGWVIQVPCGFNQ</sequence>
<dbReference type="SUPFAM" id="SSF54106">
    <property type="entry name" value="LysM domain"/>
    <property type="match status" value="1"/>
</dbReference>
<name>A0A8H5ZH57_COCSA</name>
<evidence type="ECO:0000259" key="2">
    <source>
        <dbReference type="PROSITE" id="PS51782"/>
    </source>
</evidence>
<evidence type="ECO:0000256" key="1">
    <source>
        <dbReference type="SAM" id="SignalP"/>
    </source>
</evidence>
<feature type="domain" description="LysM" evidence="2">
    <location>
        <begin position="97"/>
        <end position="143"/>
    </location>
</feature>
<dbReference type="EMBL" id="WNKQ01000007">
    <property type="protein sequence ID" value="KAF5850373.1"/>
    <property type="molecule type" value="Genomic_DNA"/>
</dbReference>
<dbReference type="PROSITE" id="PS51782">
    <property type="entry name" value="LYSM"/>
    <property type="match status" value="1"/>
</dbReference>
<proteinExistence type="predicted"/>
<accession>A0A8H5ZH57</accession>
<dbReference type="AlphaFoldDB" id="A0A8H5ZH57"/>
<comment type="caution">
    <text evidence="3">The sequence shown here is derived from an EMBL/GenBank/DDBJ whole genome shotgun (WGS) entry which is preliminary data.</text>
</comment>
<feature type="chain" id="PRO_5034462341" description="LysM domain-containing protein" evidence="1">
    <location>
        <begin position="19"/>
        <end position="149"/>
    </location>
</feature>
<dbReference type="Proteomes" id="UP000624244">
    <property type="component" value="Unassembled WGS sequence"/>
</dbReference>
<dbReference type="CDD" id="cd00118">
    <property type="entry name" value="LysM"/>
    <property type="match status" value="1"/>
</dbReference>
<reference evidence="3" key="1">
    <citation type="submission" date="2019-11" db="EMBL/GenBank/DDBJ databases">
        <title>Bipolaris sorokiniana Genome sequencing.</title>
        <authorList>
            <person name="Wang H."/>
        </authorList>
    </citation>
    <scope>NUCLEOTIDE SEQUENCE</scope>
</reference>
<dbReference type="OMA" id="WVIQVPC"/>
<feature type="signal peptide" evidence="1">
    <location>
        <begin position="1"/>
        <end position="18"/>
    </location>
</feature>
<organism evidence="3 4">
    <name type="scientific">Cochliobolus sativus</name>
    <name type="common">Common root rot and spot blotch fungus</name>
    <name type="synonym">Bipolaris sorokiniana</name>
    <dbReference type="NCBI Taxonomy" id="45130"/>
    <lineage>
        <taxon>Eukaryota</taxon>
        <taxon>Fungi</taxon>
        <taxon>Dikarya</taxon>
        <taxon>Ascomycota</taxon>
        <taxon>Pezizomycotina</taxon>
        <taxon>Dothideomycetes</taxon>
        <taxon>Pleosporomycetidae</taxon>
        <taxon>Pleosporales</taxon>
        <taxon>Pleosporineae</taxon>
        <taxon>Pleosporaceae</taxon>
        <taxon>Bipolaris</taxon>
    </lineage>
</organism>